<evidence type="ECO:0000256" key="1">
    <source>
        <dbReference type="SAM" id="MobiDB-lite"/>
    </source>
</evidence>
<dbReference type="EMBL" id="KV784356">
    <property type="protein sequence ID" value="OEU19099.1"/>
    <property type="molecule type" value="Genomic_DNA"/>
</dbReference>
<dbReference type="KEGG" id="fcy:FRACYDRAFT_237392"/>
<feature type="compositionally biased region" description="Low complexity" evidence="1">
    <location>
        <begin position="201"/>
        <end position="240"/>
    </location>
</feature>
<feature type="compositionally biased region" description="Polar residues" evidence="1">
    <location>
        <begin position="502"/>
        <end position="519"/>
    </location>
</feature>
<protein>
    <submittedName>
        <fullName evidence="2">Uncharacterized protein</fullName>
    </submittedName>
</protein>
<feature type="region of interest" description="Disordered" evidence="1">
    <location>
        <begin position="306"/>
        <end position="348"/>
    </location>
</feature>
<dbReference type="AlphaFoldDB" id="A0A1E7FLQ4"/>
<feature type="compositionally biased region" description="Basic residues" evidence="1">
    <location>
        <begin position="184"/>
        <end position="193"/>
    </location>
</feature>
<evidence type="ECO:0000313" key="2">
    <source>
        <dbReference type="EMBL" id="OEU19099.1"/>
    </source>
</evidence>
<feature type="compositionally biased region" description="Polar residues" evidence="1">
    <location>
        <begin position="171"/>
        <end position="181"/>
    </location>
</feature>
<reference evidence="2 3" key="1">
    <citation type="submission" date="2016-09" db="EMBL/GenBank/DDBJ databases">
        <title>Extensive genetic diversity and differential bi-allelic expression allows diatom success in the polar Southern Ocean.</title>
        <authorList>
            <consortium name="DOE Joint Genome Institute"/>
            <person name="Mock T."/>
            <person name="Otillar R.P."/>
            <person name="Strauss J."/>
            <person name="Dupont C."/>
            <person name="Frickenhaus S."/>
            <person name="Maumus F."/>
            <person name="Mcmullan M."/>
            <person name="Sanges R."/>
            <person name="Schmutz J."/>
            <person name="Toseland A."/>
            <person name="Valas R."/>
            <person name="Veluchamy A."/>
            <person name="Ward B.J."/>
            <person name="Allen A."/>
            <person name="Barry K."/>
            <person name="Falciatore A."/>
            <person name="Ferrante M."/>
            <person name="Fortunato A.E."/>
            <person name="Gloeckner G."/>
            <person name="Gruber A."/>
            <person name="Hipkin R."/>
            <person name="Janech M."/>
            <person name="Kroth P."/>
            <person name="Leese F."/>
            <person name="Lindquist E."/>
            <person name="Lyon B.R."/>
            <person name="Martin J."/>
            <person name="Mayer C."/>
            <person name="Parker M."/>
            <person name="Quesneville H."/>
            <person name="Raymond J."/>
            <person name="Uhlig C."/>
            <person name="Valentin K.U."/>
            <person name="Worden A.Z."/>
            <person name="Armbrust E.V."/>
            <person name="Bowler C."/>
            <person name="Green B."/>
            <person name="Moulton V."/>
            <person name="Van Oosterhout C."/>
            <person name="Grigoriev I."/>
        </authorList>
    </citation>
    <scope>NUCLEOTIDE SEQUENCE [LARGE SCALE GENOMIC DNA]</scope>
    <source>
        <strain evidence="2 3">CCMP1102</strain>
    </source>
</reference>
<keyword evidence="3" id="KW-1185">Reference proteome</keyword>
<feature type="region of interest" description="Disordered" evidence="1">
    <location>
        <begin position="447"/>
        <end position="539"/>
    </location>
</feature>
<feature type="compositionally biased region" description="Low complexity" evidence="1">
    <location>
        <begin position="472"/>
        <end position="500"/>
    </location>
</feature>
<proteinExistence type="predicted"/>
<feature type="compositionally biased region" description="Low complexity" evidence="1">
    <location>
        <begin position="140"/>
        <end position="163"/>
    </location>
</feature>
<sequence>MIQRHSSSSSMSSLPSLSPLSSLLKKQGMQIRRVDKDSNSNDYVGTSTSSSCSNAAGVAMHKPTDFTALNYFVADLSRLFLSPPIEEGEHQTTNFDCKGVIQKAIDEAEEADAEVQDHHHQRFILVCDNARVFANSRPKQQQQQQQQYSLSSNSLNTSSSSTTAMGMGMVSQRSVSFSPLTDRNKKKMNKKQHDRWVSDCSSTITRSYGTSSGSSRSCKSSSRTSISTTSSAGTASTTGSNNTVRIRRNSVDSCLNIPKRSCDDFSSSLSASAASSVGIIQKLRKPDSIEFTQADTAQYINYCQNKSSNSTDTRPGHNQRTLSESSDHNFSWRNIKDNTSNPSPPPLTAEEEESILYAATTRNINGSSNNCNNKYGATTTTTTTTTAGGLNNTDNNCRTRRTCSDRFFLLSPEVFEPSLSEEYYLPISDSRSNSNFRRARSAADSLSKALGAMAPKTLSSSASSRRRRRDNNSNNNNKTSASASTRRGRRNTTNNQNDNISKSDAVQVSLSSSMGSLQPPSQPKLLHREQQQQQRRASFDTAPKIAIRALDRAMYVELVPVSGCSVPDFF</sequence>
<dbReference type="InParanoid" id="A0A1E7FLQ4"/>
<name>A0A1E7FLQ4_9STRA</name>
<feature type="region of interest" description="Disordered" evidence="1">
    <location>
        <begin position="28"/>
        <end position="47"/>
    </location>
</feature>
<feature type="region of interest" description="Disordered" evidence="1">
    <location>
        <begin position="135"/>
        <end position="244"/>
    </location>
</feature>
<gene>
    <name evidence="2" type="ORF">FRACYDRAFT_237392</name>
</gene>
<feature type="compositionally biased region" description="Polar residues" evidence="1">
    <location>
        <begin position="306"/>
        <end position="341"/>
    </location>
</feature>
<organism evidence="2 3">
    <name type="scientific">Fragilariopsis cylindrus CCMP1102</name>
    <dbReference type="NCBI Taxonomy" id="635003"/>
    <lineage>
        <taxon>Eukaryota</taxon>
        <taxon>Sar</taxon>
        <taxon>Stramenopiles</taxon>
        <taxon>Ochrophyta</taxon>
        <taxon>Bacillariophyta</taxon>
        <taxon>Bacillariophyceae</taxon>
        <taxon>Bacillariophycidae</taxon>
        <taxon>Bacillariales</taxon>
        <taxon>Bacillariaceae</taxon>
        <taxon>Fragilariopsis</taxon>
    </lineage>
</organism>
<accession>A0A1E7FLQ4</accession>
<dbReference type="Proteomes" id="UP000095751">
    <property type="component" value="Unassembled WGS sequence"/>
</dbReference>
<evidence type="ECO:0000313" key="3">
    <source>
        <dbReference type="Proteomes" id="UP000095751"/>
    </source>
</evidence>